<dbReference type="OrthoDB" id="1493962at2"/>
<accession>A0A0F4TZJ5</accession>
<evidence type="ECO:0000313" key="3">
    <source>
        <dbReference type="Proteomes" id="UP000033588"/>
    </source>
</evidence>
<evidence type="ECO:0008006" key="4">
    <source>
        <dbReference type="Google" id="ProtNLM"/>
    </source>
</evidence>
<proteinExistence type="predicted"/>
<dbReference type="Proteomes" id="UP000033588">
    <property type="component" value="Unassembled WGS sequence"/>
</dbReference>
<dbReference type="InterPro" id="IPR046133">
    <property type="entry name" value="DUF6130"/>
</dbReference>
<dbReference type="PATRIC" id="fig|294.132.peg.5729"/>
<name>A0A0F4TZJ5_PSEFL</name>
<sequence length="161" mass="17031">MSLVPGNLLALALGVCICTAVCGQALADTDSPPAILPLENETAPKLIAYPPLAEPLARGVVIIQYRAEHARIMPVFGKAAADVSPRLGHLHVTVDDWKGTWAHTSEDPIILVGLTPGTHKVLLEVADPTHKILTSTTVSFIVPEKKPAEAPHIDGDHAVKP</sequence>
<dbReference type="Pfam" id="PF19625">
    <property type="entry name" value="DUF6130"/>
    <property type="match status" value="1"/>
</dbReference>
<feature type="chain" id="PRO_5002479360" description="Copper resistance protein CopC" evidence="1">
    <location>
        <begin position="28"/>
        <end position="161"/>
    </location>
</feature>
<comment type="caution">
    <text evidence="2">The sequence shown here is derived from an EMBL/GenBank/DDBJ whole genome shotgun (WGS) entry which is preliminary data.</text>
</comment>
<organism evidence="2 3">
    <name type="scientific">Pseudomonas fluorescens</name>
    <dbReference type="NCBI Taxonomy" id="294"/>
    <lineage>
        <taxon>Bacteria</taxon>
        <taxon>Pseudomonadati</taxon>
        <taxon>Pseudomonadota</taxon>
        <taxon>Gammaproteobacteria</taxon>
        <taxon>Pseudomonadales</taxon>
        <taxon>Pseudomonadaceae</taxon>
        <taxon>Pseudomonas</taxon>
    </lineage>
</organism>
<protein>
    <recommendedName>
        <fullName evidence="4">Copper resistance protein CopC</fullName>
    </recommendedName>
</protein>
<keyword evidence="1" id="KW-0732">Signal</keyword>
<dbReference type="EMBL" id="LACC01000008">
    <property type="protein sequence ID" value="KJZ49494.1"/>
    <property type="molecule type" value="Genomic_DNA"/>
</dbReference>
<feature type="signal peptide" evidence="1">
    <location>
        <begin position="1"/>
        <end position="27"/>
    </location>
</feature>
<reference evidence="2 3" key="1">
    <citation type="submission" date="2015-03" db="EMBL/GenBank/DDBJ databases">
        <title>Comparative genomics of Pseudomonas insights into diversity of traits involved in vanlence and defense.</title>
        <authorList>
            <person name="Qin Y."/>
        </authorList>
    </citation>
    <scope>NUCLEOTIDE SEQUENCE [LARGE SCALE GENOMIC DNA]</scope>
    <source>
        <strain evidence="2 3">C8</strain>
    </source>
</reference>
<dbReference type="AlphaFoldDB" id="A0A0F4TZJ5"/>
<evidence type="ECO:0000313" key="2">
    <source>
        <dbReference type="EMBL" id="KJZ49494.1"/>
    </source>
</evidence>
<dbReference type="RefSeq" id="WP_046038366.1">
    <property type="nucleotide sequence ID" value="NZ_LACC01000008.1"/>
</dbReference>
<evidence type="ECO:0000256" key="1">
    <source>
        <dbReference type="SAM" id="SignalP"/>
    </source>
</evidence>
<gene>
    <name evidence="2" type="ORF">VC35_05745</name>
</gene>